<dbReference type="PANTHER" id="PTHR37017">
    <property type="entry name" value="AB HYDROLASE-1 DOMAIN-CONTAINING PROTEIN-RELATED"/>
    <property type="match status" value="1"/>
</dbReference>
<dbReference type="EMBL" id="JELW01000115">
    <property type="protein sequence ID" value="EXU94999.1"/>
    <property type="molecule type" value="Genomic_DNA"/>
</dbReference>
<dbReference type="GO" id="GO:0016829">
    <property type="term" value="F:lyase activity"/>
    <property type="evidence" value="ECO:0007669"/>
    <property type="project" value="UniProtKB-KW"/>
</dbReference>
<comment type="caution">
    <text evidence="2">The sequence shown here is derived from an EMBL/GenBank/DDBJ whole genome shotgun (WGS) entry which is preliminary data.</text>
</comment>
<organism evidence="2 3">
    <name type="scientific">Metarhizium robertsii</name>
    <dbReference type="NCBI Taxonomy" id="568076"/>
    <lineage>
        <taxon>Eukaryota</taxon>
        <taxon>Fungi</taxon>
        <taxon>Dikarya</taxon>
        <taxon>Ascomycota</taxon>
        <taxon>Pezizomycotina</taxon>
        <taxon>Sordariomycetes</taxon>
        <taxon>Hypocreomycetidae</taxon>
        <taxon>Hypocreales</taxon>
        <taxon>Clavicipitaceae</taxon>
        <taxon>Metarhizium</taxon>
    </lineage>
</organism>
<dbReference type="PANTHER" id="PTHR37017:SF11">
    <property type="entry name" value="ESTERASE_LIPASE_THIOESTERASE DOMAIN-CONTAINING PROTEIN"/>
    <property type="match status" value="1"/>
</dbReference>
<feature type="domain" description="AB hydrolase-1" evidence="1">
    <location>
        <begin position="6"/>
        <end position="220"/>
    </location>
</feature>
<dbReference type="InterPro" id="IPR052897">
    <property type="entry name" value="Sec-Metab_Biosynth_Hydrolase"/>
</dbReference>
<dbReference type="HOGENOM" id="CLU_046066_2_1_1"/>
<dbReference type="AlphaFoldDB" id="A0A0A1UMJ6"/>
<dbReference type="InterPro" id="IPR029058">
    <property type="entry name" value="AB_hydrolase_fold"/>
</dbReference>
<accession>A0A0A1UMJ6</accession>
<evidence type="ECO:0000259" key="1">
    <source>
        <dbReference type="Pfam" id="PF12697"/>
    </source>
</evidence>
<name>A0A0A1UMJ6_9HYPO</name>
<keyword evidence="2" id="KW-0456">Lyase</keyword>
<sequence length="239" mass="25784">MSKPTIILVHGFWANAAHWADVILLLNAKGYEQQAVDIPLTSLAEDAERVRKAVRQVQGDVILVGHSYGGAVITEAGNLPSVVGLVFIAAFAPDKSESLASISAQYSAVATTEDCLSTDSDGYLWMKMPQFHETLCQDLPKHKALVMAVSQKAPVASVFGDHVTEPAWRAKPSWYQMSTDDRCIAPDAQKFMSLRMRAVKVIYLDAGHLSPSSQPKAIARLIDEAAGSVCQGLGFGSLQ</sequence>
<dbReference type="Gene3D" id="3.40.50.1820">
    <property type="entry name" value="alpha/beta hydrolase"/>
    <property type="match status" value="1"/>
</dbReference>
<evidence type="ECO:0000313" key="2">
    <source>
        <dbReference type="EMBL" id="EXU94999.1"/>
    </source>
</evidence>
<dbReference type="Pfam" id="PF12697">
    <property type="entry name" value="Abhydrolase_6"/>
    <property type="match status" value="1"/>
</dbReference>
<dbReference type="Proteomes" id="UP000030151">
    <property type="component" value="Unassembled WGS sequence"/>
</dbReference>
<protein>
    <submittedName>
        <fullName evidence="2">Hydroxynitrile lyase domain protein</fullName>
    </submittedName>
</protein>
<reference evidence="2 3" key="1">
    <citation type="submission" date="2014-02" db="EMBL/GenBank/DDBJ databases">
        <title>The genome sequence of the entomopathogenic fungus Metarhizium robertsii ARSEF 2575.</title>
        <authorList>
            <person name="Giuliano Garisto Donzelli B."/>
            <person name="Roe B.A."/>
            <person name="Macmil S.L."/>
            <person name="Krasnoff S.B."/>
            <person name="Gibson D.M."/>
        </authorList>
    </citation>
    <scope>NUCLEOTIDE SEQUENCE [LARGE SCALE GENOMIC DNA]</scope>
    <source>
        <strain evidence="2 3">ARSEF 2575</strain>
    </source>
</reference>
<dbReference type="InterPro" id="IPR000073">
    <property type="entry name" value="AB_hydrolase_1"/>
</dbReference>
<proteinExistence type="predicted"/>
<evidence type="ECO:0000313" key="3">
    <source>
        <dbReference type="Proteomes" id="UP000030151"/>
    </source>
</evidence>
<gene>
    <name evidence="2" type="ORF">X797_011921</name>
</gene>
<dbReference type="SUPFAM" id="SSF53474">
    <property type="entry name" value="alpha/beta-Hydrolases"/>
    <property type="match status" value="1"/>
</dbReference>